<reference evidence="4" key="1">
    <citation type="journal article" date="2011" name="Genome Biol.">
        <title>Comparative genomics of the social amoebae Dictyostelium discoideum and Dictyostelium purpureum.</title>
        <authorList>
            <consortium name="US DOE Joint Genome Institute (JGI-PGF)"/>
            <person name="Sucgang R."/>
            <person name="Kuo A."/>
            <person name="Tian X."/>
            <person name="Salerno W."/>
            <person name="Parikh A."/>
            <person name="Feasley C.L."/>
            <person name="Dalin E."/>
            <person name="Tu H."/>
            <person name="Huang E."/>
            <person name="Barry K."/>
            <person name="Lindquist E."/>
            <person name="Shapiro H."/>
            <person name="Bruce D."/>
            <person name="Schmutz J."/>
            <person name="Salamov A."/>
            <person name="Fey P."/>
            <person name="Gaudet P."/>
            <person name="Anjard C."/>
            <person name="Babu M.M."/>
            <person name="Basu S."/>
            <person name="Bushmanova Y."/>
            <person name="van der Wel H."/>
            <person name="Katoh-Kurasawa M."/>
            <person name="Dinh C."/>
            <person name="Coutinho P.M."/>
            <person name="Saito T."/>
            <person name="Elias M."/>
            <person name="Schaap P."/>
            <person name="Kay R.R."/>
            <person name="Henrissat B."/>
            <person name="Eichinger L."/>
            <person name="Rivero F."/>
            <person name="Putnam N.H."/>
            <person name="West C.M."/>
            <person name="Loomis W.F."/>
            <person name="Chisholm R.L."/>
            <person name="Shaulsky G."/>
            <person name="Strassmann J.E."/>
            <person name="Queller D.C."/>
            <person name="Kuspa A."/>
            <person name="Grigoriev I.V."/>
        </authorList>
    </citation>
    <scope>NUCLEOTIDE SEQUENCE [LARGE SCALE GENOMIC DNA]</scope>
    <source>
        <strain evidence="4">QSDP1</strain>
    </source>
</reference>
<dbReference type="eggNOG" id="ENOG502RBTW">
    <property type="taxonomic scope" value="Eukaryota"/>
</dbReference>
<name>F0ZE59_DICPU</name>
<evidence type="ECO:0000313" key="4">
    <source>
        <dbReference type="Proteomes" id="UP000001064"/>
    </source>
</evidence>
<keyword evidence="4" id="KW-1185">Reference proteome</keyword>
<dbReference type="OrthoDB" id="272077at2759"/>
<dbReference type="SUPFAM" id="SSF48452">
    <property type="entry name" value="TPR-like"/>
    <property type="match status" value="1"/>
</dbReference>
<dbReference type="KEGG" id="dpp:DICPUDRAFT_97128"/>
<dbReference type="SMART" id="SM00028">
    <property type="entry name" value="TPR"/>
    <property type="match status" value="2"/>
</dbReference>
<dbReference type="EMBL" id="GL870991">
    <property type="protein sequence ID" value="EGC37767.1"/>
    <property type="molecule type" value="Genomic_DNA"/>
</dbReference>
<keyword evidence="2" id="KW-1133">Transmembrane helix</keyword>
<dbReference type="VEuPathDB" id="AmoebaDB:DICPUDRAFT_97128"/>
<accession>F0ZE59</accession>
<feature type="repeat" description="TPR" evidence="1">
    <location>
        <begin position="269"/>
        <end position="302"/>
    </location>
</feature>
<keyword evidence="2" id="KW-0812">Transmembrane</keyword>
<dbReference type="InterPro" id="IPR006597">
    <property type="entry name" value="Sel1-like"/>
</dbReference>
<dbReference type="SUPFAM" id="SSF81901">
    <property type="entry name" value="HCP-like"/>
    <property type="match status" value="1"/>
</dbReference>
<dbReference type="Gene3D" id="1.25.40.10">
    <property type="entry name" value="Tetratricopeptide repeat domain"/>
    <property type="match status" value="2"/>
</dbReference>
<dbReference type="PROSITE" id="PS50005">
    <property type="entry name" value="TPR"/>
    <property type="match status" value="1"/>
</dbReference>
<dbReference type="InterPro" id="IPR019734">
    <property type="entry name" value="TPR_rpt"/>
</dbReference>
<dbReference type="GO" id="GO:0005789">
    <property type="term" value="C:endoplasmic reticulum membrane"/>
    <property type="evidence" value="ECO:0000318"/>
    <property type="project" value="GO_Central"/>
</dbReference>
<protein>
    <submittedName>
        <fullName evidence="3">Uncharacterized protein</fullName>
    </submittedName>
</protein>
<dbReference type="GO" id="GO:0036503">
    <property type="term" value="P:ERAD pathway"/>
    <property type="evidence" value="ECO:0000318"/>
    <property type="project" value="GO_Central"/>
</dbReference>
<dbReference type="OMA" id="HFINIAC"/>
<dbReference type="InterPro" id="IPR052945">
    <property type="entry name" value="Mitotic_Regulator"/>
</dbReference>
<dbReference type="Proteomes" id="UP000001064">
    <property type="component" value="Unassembled WGS sequence"/>
</dbReference>
<dbReference type="AlphaFoldDB" id="F0ZE59"/>
<evidence type="ECO:0000256" key="1">
    <source>
        <dbReference type="PROSITE-ProRule" id="PRU00339"/>
    </source>
</evidence>
<dbReference type="GeneID" id="10499102"/>
<dbReference type="PANTHER" id="PTHR43628:SF1">
    <property type="entry name" value="CHITIN SYNTHASE REGULATORY FACTOR 2-RELATED"/>
    <property type="match status" value="1"/>
</dbReference>
<feature type="transmembrane region" description="Helical" evidence="2">
    <location>
        <begin position="570"/>
        <end position="589"/>
    </location>
</feature>
<sequence length="598" mass="68879">MDPIINYYKIKLILNSVSNIFRIAFKERWQQDFNVEWKLDLAYLVKRKYTNFKSLTEEEKANVSTGNLNGWDLKLLCELLTGIQYTKIPKDKLDNENKIIQQIKEINDKFLLLKNYKIDLNEFKNFKDLLFGLIKEFSKENESIITKNSIESISSRIDEIPKPISLASSNSSIDSNDSSSNLIDLANEEFENENYQRSLDYYNDALLLKGFGDYKKSLILCKLSQVNLRYYQAMMLDGEYNYLFYIKKQQLQDSKKDAILACTLCPLNFEGYYRLAQLFCYMGDLELSLDYLNAALTIDPSNDEIRLFKNQVKSKIDSRIIEKDGKRNFQKEAQEFVEAHKFKDVYEGEDLELERYTEGIDKMAELYQLPKQHFINIACSRVAGTFSKKKDFETAAKYYSHAAHGDYAINSYRLGSLYERGLGVEKNLGTALSLYFEASLKPTKFDIPSSLPEENREFMEKNEGVILACVTLGHIFSKGIGAEMDADAAAYYFQIGVDHNNAEALYSLAQMYFYGMTSDKQINKPLAIELLKRGMDLGDQDCTREYYHFTGTKPPNRFTGEGVNASLKNFILIVSTVVILTAIISKLIIDYFTTHYGK</sequence>
<dbReference type="InterPro" id="IPR011990">
    <property type="entry name" value="TPR-like_helical_dom_sf"/>
</dbReference>
<keyword evidence="2" id="KW-0472">Membrane</keyword>
<evidence type="ECO:0000313" key="3">
    <source>
        <dbReference type="EMBL" id="EGC37767.1"/>
    </source>
</evidence>
<keyword evidence="1" id="KW-0802">TPR repeat</keyword>
<proteinExistence type="predicted"/>
<dbReference type="Pfam" id="PF08238">
    <property type="entry name" value="Sel1"/>
    <property type="match status" value="4"/>
</dbReference>
<dbReference type="RefSeq" id="XP_003285706.1">
    <property type="nucleotide sequence ID" value="XM_003285658.1"/>
</dbReference>
<dbReference type="InParanoid" id="F0ZE59"/>
<gene>
    <name evidence="3" type="ORF">DICPUDRAFT_97128</name>
</gene>
<evidence type="ECO:0000256" key="2">
    <source>
        <dbReference type="SAM" id="Phobius"/>
    </source>
</evidence>
<dbReference type="SMART" id="SM00671">
    <property type="entry name" value="SEL1"/>
    <property type="match status" value="4"/>
</dbReference>
<dbReference type="PANTHER" id="PTHR43628">
    <property type="entry name" value="ACTIVATOR OF C KINASE PROTEIN 1-RELATED"/>
    <property type="match status" value="1"/>
</dbReference>
<organism evidence="3 4">
    <name type="scientific">Dictyostelium purpureum</name>
    <name type="common">Slime mold</name>
    <dbReference type="NCBI Taxonomy" id="5786"/>
    <lineage>
        <taxon>Eukaryota</taxon>
        <taxon>Amoebozoa</taxon>
        <taxon>Evosea</taxon>
        <taxon>Eumycetozoa</taxon>
        <taxon>Dictyostelia</taxon>
        <taxon>Dictyosteliales</taxon>
        <taxon>Dictyosteliaceae</taxon>
        <taxon>Dictyostelium</taxon>
    </lineage>
</organism>